<dbReference type="SUPFAM" id="SSF101386">
    <property type="entry name" value="all-alpha NTP pyrophosphatases"/>
    <property type="match status" value="1"/>
</dbReference>
<dbReference type="AlphaFoldDB" id="A0A9Y1BTI2"/>
<proteinExistence type="predicted"/>
<name>A0A9Y1BTI2_9ARCH</name>
<sequence length="111" mass="13427">MEFKEIVNELKDFLIQRDWLNFPAYAVFIHLIEELGEVGKHILFDINYKTESMGHIRPQKYDLQRELAQSFSLLLQLSLVLDVDLEKAWIEEFKIMKNRFPREKLNNMRKK</sequence>
<dbReference type="Proteomes" id="UP001200513">
    <property type="component" value="Chromosome"/>
</dbReference>
<evidence type="ECO:0000313" key="1">
    <source>
        <dbReference type="EMBL" id="UJG44790.1"/>
    </source>
</evidence>
<dbReference type="EMBL" id="CP084167">
    <property type="protein sequence ID" value="UJG44790.1"/>
    <property type="molecule type" value="Genomic_DNA"/>
</dbReference>
<organism evidence="1">
    <name type="scientific">Candidatus Heimdallarchaeum endolithica</name>
    <dbReference type="NCBI Taxonomy" id="2876572"/>
    <lineage>
        <taxon>Archaea</taxon>
        <taxon>Promethearchaeati</taxon>
        <taxon>Candidatus Heimdallarchaeota</taxon>
        <taxon>Candidatus Heimdallarchaeia (ex Rinke et al. 2021) (nom. nud.)</taxon>
        <taxon>Candidatus Heimdallarchaeales</taxon>
        <taxon>Candidatus Heimdallarchaeaceae</taxon>
        <taxon>Candidatus Heimdallarchaeum</taxon>
    </lineage>
</organism>
<gene>
    <name evidence="1" type="ORF">K9W46_06300</name>
</gene>
<protein>
    <submittedName>
        <fullName evidence="1">Uncharacterized protein</fullName>
    </submittedName>
</protein>
<accession>A0A9Y1BTI2</accession>
<reference evidence="1" key="1">
    <citation type="journal article" date="2022" name="Nat. Microbiol.">
        <title>Unique mobile elements and scalable gene flow at the prokaryote-eukaryote boundary revealed by circularized Asgard archaea genomes.</title>
        <authorList>
            <person name="Wu F."/>
            <person name="Speth D.R."/>
            <person name="Philosof A."/>
            <person name="Cremiere A."/>
            <person name="Narayanan A."/>
            <person name="Barco R.A."/>
            <person name="Connon S.A."/>
            <person name="Amend J.P."/>
            <person name="Antoshechkin I.A."/>
            <person name="Orphan V.J."/>
        </authorList>
    </citation>
    <scope>NUCLEOTIDE SEQUENCE</scope>
    <source>
        <strain evidence="1">PR6</strain>
    </source>
</reference>
<dbReference type="Gene3D" id="1.10.287.1080">
    <property type="entry name" value="MazG-like"/>
    <property type="match status" value="1"/>
</dbReference>